<evidence type="ECO:0000313" key="8">
    <source>
        <dbReference type="EMBL" id="KAH8702538.1"/>
    </source>
</evidence>
<dbReference type="EMBL" id="JAJTJA010000003">
    <property type="protein sequence ID" value="KAH8702538.1"/>
    <property type="molecule type" value="Genomic_DNA"/>
</dbReference>
<evidence type="ECO:0000256" key="4">
    <source>
        <dbReference type="ARBA" id="ARBA00023136"/>
    </source>
</evidence>
<keyword evidence="3 6" id="KW-1133">Transmembrane helix</keyword>
<keyword evidence="9" id="KW-1185">Reference proteome</keyword>
<keyword evidence="2 6" id="KW-0812">Transmembrane</keyword>
<feature type="domain" description="Rhodopsin" evidence="7">
    <location>
        <begin position="47"/>
        <end position="286"/>
    </location>
</feature>
<evidence type="ECO:0000256" key="1">
    <source>
        <dbReference type="ARBA" id="ARBA00004141"/>
    </source>
</evidence>
<feature type="transmembrane region" description="Helical" evidence="6">
    <location>
        <begin position="263"/>
        <end position="285"/>
    </location>
</feature>
<feature type="transmembrane region" description="Helical" evidence="6">
    <location>
        <begin position="145"/>
        <end position="171"/>
    </location>
</feature>
<dbReference type="InterPro" id="IPR049326">
    <property type="entry name" value="Rhodopsin_dom_fungi"/>
</dbReference>
<reference evidence="8" key="1">
    <citation type="submission" date="2021-12" db="EMBL/GenBank/DDBJ databases">
        <title>Convergent genome expansion in fungi linked to evolution of root-endophyte symbiosis.</title>
        <authorList>
            <consortium name="DOE Joint Genome Institute"/>
            <person name="Ke Y.-H."/>
            <person name="Bonito G."/>
            <person name="Liao H.-L."/>
            <person name="Looney B."/>
            <person name="Rojas-Flechas A."/>
            <person name="Nash J."/>
            <person name="Hameed K."/>
            <person name="Schadt C."/>
            <person name="Martin F."/>
            <person name="Crous P.W."/>
            <person name="Miettinen O."/>
            <person name="Magnuson J.K."/>
            <person name="Labbe J."/>
            <person name="Jacobson D."/>
            <person name="Doktycz M.J."/>
            <person name="Veneault-Fourrey C."/>
            <person name="Kuo A."/>
            <person name="Mondo S."/>
            <person name="Calhoun S."/>
            <person name="Riley R."/>
            <person name="Ohm R."/>
            <person name="LaButti K."/>
            <person name="Andreopoulos B."/>
            <person name="Pangilinan J."/>
            <person name="Nolan M."/>
            <person name="Tritt A."/>
            <person name="Clum A."/>
            <person name="Lipzen A."/>
            <person name="Daum C."/>
            <person name="Barry K."/>
            <person name="Grigoriev I.V."/>
            <person name="Vilgalys R."/>
        </authorList>
    </citation>
    <scope>NUCLEOTIDE SEQUENCE</scope>
    <source>
        <strain evidence="8">PMI_201</strain>
    </source>
</reference>
<evidence type="ECO:0000313" key="9">
    <source>
        <dbReference type="Proteomes" id="UP001201262"/>
    </source>
</evidence>
<evidence type="ECO:0000256" key="3">
    <source>
        <dbReference type="ARBA" id="ARBA00022989"/>
    </source>
</evidence>
<evidence type="ECO:0000256" key="5">
    <source>
        <dbReference type="ARBA" id="ARBA00038359"/>
    </source>
</evidence>
<evidence type="ECO:0000259" key="7">
    <source>
        <dbReference type="Pfam" id="PF20684"/>
    </source>
</evidence>
<comment type="similarity">
    <text evidence="5">Belongs to the SAT4 family.</text>
</comment>
<comment type="subcellular location">
    <subcellularLocation>
        <location evidence="1">Membrane</location>
        <topology evidence="1">Multi-pass membrane protein</topology>
    </subcellularLocation>
</comment>
<dbReference type="PANTHER" id="PTHR33048">
    <property type="entry name" value="PTH11-LIKE INTEGRAL MEMBRANE PROTEIN (AFU_ORTHOLOGUE AFUA_5G11245)"/>
    <property type="match status" value="1"/>
</dbReference>
<dbReference type="Proteomes" id="UP001201262">
    <property type="component" value="Unassembled WGS sequence"/>
</dbReference>
<comment type="caution">
    <text evidence="8">The sequence shown here is derived from an EMBL/GenBank/DDBJ whole genome shotgun (WGS) entry which is preliminary data.</text>
</comment>
<proteinExistence type="inferred from homology"/>
<keyword evidence="4 6" id="KW-0472">Membrane</keyword>
<dbReference type="AlphaFoldDB" id="A0AAD4KWM8"/>
<gene>
    <name evidence="8" type="ORF">BGW36DRAFT_424810</name>
</gene>
<feature type="transmembrane region" description="Helical" evidence="6">
    <location>
        <begin position="64"/>
        <end position="83"/>
    </location>
</feature>
<dbReference type="Pfam" id="PF20684">
    <property type="entry name" value="Fung_rhodopsin"/>
    <property type="match status" value="1"/>
</dbReference>
<dbReference type="RefSeq" id="XP_046075914.1">
    <property type="nucleotide sequence ID" value="XM_046220021.1"/>
</dbReference>
<organism evidence="8 9">
    <name type="scientific">Talaromyces proteolyticus</name>
    <dbReference type="NCBI Taxonomy" id="1131652"/>
    <lineage>
        <taxon>Eukaryota</taxon>
        <taxon>Fungi</taxon>
        <taxon>Dikarya</taxon>
        <taxon>Ascomycota</taxon>
        <taxon>Pezizomycotina</taxon>
        <taxon>Eurotiomycetes</taxon>
        <taxon>Eurotiomycetidae</taxon>
        <taxon>Eurotiales</taxon>
        <taxon>Trichocomaceae</taxon>
        <taxon>Talaromyces</taxon>
        <taxon>Talaromyces sect. Bacilispori</taxon>
    </lineage>
</organism>
<dbReference type="PANTHER" id="PTHR33048:SF156">
    <property type="entry name" value="INTEGRAL MEMBRANE PROTEIN"/>
    <property type="match status" value="1"/>
</dbReference>
<sequence>MSTVPTPEQLMALPPEYLAQDNGAKLNNTGIAFIVLLSVVYALFIISQMFFVERTGWTMWTLYPLGYLFSLSLAIICIFYIKIGGGGRHIAYWLIHDPSVIGTFLKLETASEFLYMAGITFPKIAILVLYLRIFMDHRVRIATWVVLGIVIGHFVFTGIIATFTICQPFAFKWDKSIPGGHCANLMAAYKYISIPNIVTDLAILALPYSTLRQLHTDKIQKYGIFVTFMAGGLGIVTSIIRFVGFYTTDLMSDLTYLGIDTMVYTLIEPSAYFICSCLLGIRPLIVTLFKKSRLSTAISNRYASFGVSSSKRRYELSDFSNRRNGHFVSASASKRRSMRSDDDDAGFIRLQETIHVDSMSIHSTSKGGAVRA</sequence>
<evidence type="ECO:0000256" key="2">
    <source>
        <dbReference type="ARBA" id="ARBA00022692"/>
    </source>
</evidence>
<name>A0AAD4KWM8_9EURO</name>
<feature type="transmembrane region" description="Helical" evidence="6">
    <location>
        <begin position="191"/>
        <end position="210"/>
    </location>
</feature>
<dbReference type="GO" id="GO:0016020">
    <property type="term" value="C:membrane"/>
    <property type="evidence" value="ECO:0007669"/>
    <property type="project" value="UniProtKB-SubCell"/>
</dbReference>
<feature type="transmembrane region" description="Helical" evidence="6">
    <location>
        <begin position="113"/>
        <end position="133"/>
    </location>
</feature>
<feature type="transmembrane region" description="Helical" evidence="6">
    <location>
        <begin position="222"/>
        <end position="243"/>
    </location>
</feature>
<evidence type="ECO:0000256" key="6">
    <source>
        <dbReference type="SAM" id="Phobius"/>
    </source>
</evidence>
<dbReference type="InterPro" id="IPR052337">
    <property type="entry name" value="SAT4-like"/>
</dbReference>
<dbReference type="GeneID" id="70250308"/>
<protein>
    <recommendedName>
        <fullName evidence="7">Rhodopsin domain-containing protein</fullName>
    </recommendedName>
</protein>
<accession>A0AAD4KWM8</accession>
<feature type="transmembrane region" description="Helical" evidence="6">
    <location>
        <begin position="31"/>
        <end position="52"/>
    </location>
</feature>